<evidence type="ECO:0000313" key="3">
    <source>
        <dbReference type="EMBL" id="NGO67728.1"/>
    </source>
</evidence>
<comment type="caution">
    <text evidence="3">The sequence shown here is derived from an EMBL/GenBank/DDBJ whole genome shotgun (WGS) entry which is preliminary data.</text>
</comment>
<keyword evidence="4" id="KW-1185">Reference proteome</keyword>
<feature type="compositionally biased region" description="Basic and acidic residues" evidence="1">
    <location>
        <begin position="157"/>
        <end position="167"/>
    </location>
</feature>
<sequence>MVRCVAAGALLLAAAAAAGCGSGADSRPERDPAVAWADGVCGHLGERGREVRVPRIDNRKPEAAQRRITAFLGDLSRELGTLERNMKREGPPPVKGVRDSFDRAMNKLGTAQRSLDQAAAKLRKAPVTDGKSLTEALRDAGRAVRATGAYQGPAQELRAEPKLRRAFDQAPGCDRLPPAGSPSPGTPSAGKG</sequence>
<dbReference type="EMBL" id="JAAKZZ010000029">
    <property type="protein sequence ID" value="NGO67728.1"/>
    <property type="molecule type" value="Genomic_DNA"/>
</dbReference>
<accession>A0A6G4WRK2</accession>
<dbReference type="Proteomes" id="UP000477722">
    <property type="component" value="Unassembled WGS sequence"/>
</dbReference>
<reference evidence="3 4" key="1">
    <citation type="submission" date="2020-02" db="EMBL/GenBank/DDBJ databases">
        <title>Whole-genome analyses of novel actinobacteria.</title>
        <authorList>
            <person name="Sahin N."/>
            <person name="Tatar D."/>
        </authorList>
    </citation>
    <scope>NUCLEOTIDE SEQUENCE [LARGE SCALE GENOMIC DNA]</scope>
    <source>
        <strain evidence="3 4">SB3404</strain>
    </source>
</reference>
<keyword evidence="2" id="KW-0732">Signal</keyword>
<evidence type="ECO:0000313" key="4">
    <source>
        <dbReference type="Proteomes" id="UP000477722"/>
    </source>
</evidence>
<gene>
    <name evidence="3" type="ORF">G5C65_05035</name>
</gene>
<evidence type="ECO:0000256" key="2">
    <source>
        <dbReference type="SAM" id="SignalP"/>
    </source>
</evidence>
<dbReference type="PROSITE" id="PS51257">
    <property type="entry name" value="PROKAR_LIPOPROTEIN"/>
    <property type="match status" value="1"/>
</dbReference>
<proteinExistence type="predicted"/>
<evidence type="ECO:0008006" key="5">
    <source>
        <dbReference type="Google" id="ProtNLM"/>
    </source>
</evidence>
<feature type="signal peptide" evidence="2">
    <location>
        <begin position="1"/>
        <end position="18"/>
    </location>
</feature>
<feature type="region of interest" description="Disordered" evidence="1">
    <location>
        <begin position="146"/>
        <end position="192"/>
    </location>
</feature>
<protein>
    <recommendedName>
        <fullName evidence="5">Lipoprotein</fullName>
    </recommendedName>
</protein>
<feature type="chain" id="PRO_5039423598" description="Lipoprotein" evidence="2">
    <location>
        <begin position="19"/>
        <end position="192"/>
    </location>
</feature>
<name>A0A6G4WRK2_9ACTN</name>
<dbReference type="AlphaFoldDB" id="A0A6G4WRK2"/>
<organism evidence="3 4">
    <name type="scientific">Streptomyces boncukensis</name>
    <dbReference type="NCBI Taxonomy" id="2711219"/>
    <lineage>
        <taxon>Bacteria</taxon>
        <taxon>Bacillati</taxon>
        <taxon>Actinomycetota</taxon>
        <taxon>Actinomycetes</taxon>
        <taxon>Kitasatosporales</taxon>
        <taxon>Streptomycetaceae</taxon>
        <taxon>Streptomyces</taxon>
    </lineage>
</organism>
<evidence type="ECO:0000256" key="1">
    <source>
        <dbReference type="SAM" id="MobiDB-lite"/>
    </source>
</evidence>
<dbReference type="RefSeq" id="WP_165297386.1">
    <property type="nucleotide sequence ID" value="NZ_JAAKZZ010000029.1"/>
</dbReference>